<sequence length="155" mass="16985">MRFETKLRSGVILATVLMVDGLVHLYWATGSTWPAANVKTLSHAVLNADVSFGPWVVVPLALLLFTATIIVLAKIRFLGKFNNLIPDRLLKSGLLLLSTGLFLRSLAGIVWVFGIGADPKTIFYWLNLFGYTPICIGLFIASMLVFSLSNENQAS</sequence>
<dbReference type="Pfam" id="PF13160">
    <property type="entry name" value="DUF3995"/>
    <property type="match status" value="1"/>
</dbReference>
<keyword evidence="1" id="KW-1133">Transmembrane helix</keyword>
<evidence type="ECO:0000313" key="2">
    <source>
        <dbReference type="EMBL" id="NOU71760.1"/>
    </source>
</evidence>
<name>A0ABX1XTB0_9BACL</name>
<dbReference type="EMBL" id="WHOA01000076">
    <property type="protein sequence ID" value="NOU71760.1"/>
    <property type="molecule type" value="Genomic_DNA"/>
</dbReference>
<comment type="caution">
    <text evidence="2">The sequence shown here is derived from an EMBL/GenBank/DDBJ whole genome shotgun (WGS) entry which is preliminary data.</text>
</comment>
<protein>
    <submittedName>
        <fullName evidence="2">DUF3995 domain-containing protein</fullName>
    </submittedName>
</protein>
<keyword evidence="1" id="KW-0812">Transmembrane</keyword>
<dbReference type="InterPro" id="IPR025058">
    <property type="entry name" value="DUF3995"/>
</dbReference>
<reference evidence="2 3" key="1">
    <citation type="submission" date="2019-10" db="EMBL/GenBank/DDBJ databases">
        <title>Description of Paenibacillus terrestris sp. nov.</title>
        <authorList>
            <person name="Carlier A."/>
            <person name="Qi S."/>
        </authorList>
    </citation>
    <scope>NUCLEOTIDE SEQUENCE [LARGE SCALE GENOMIC DNA]</scope>
    <source>
        <strain evidence="2 3">LMG 31458</strain>
    </source>
</reference>
<keyword evidence="1" id="KW-0472">Membrane</keyword>
<dbReference type="Proteomes" id="UP000616779">
    <property type="component" value="Unassembled WGS sequence"/>
</dbReference>
<feature type="transmembrane region" description="Helical" evidence="1">
    <location>
        <begin position="52"/>
        <end position="73"/>
    </location>
</feature>
<gene>
    <name evidence="2" type="ORF">GC098_10055</name>
</gene>
<accession>A0ABX1XTB0</accession>
<organism evidence="2 3">
    <name type="scientific">Paenibacillus phytorum</name>
    <dbReference type="NCBI Taxonomy" id="2654977"/>
    <lineage>
        <taxon>Bacteria</taxon>
        <taxon>Bacillati</taxon>
        <taxon>Bacillota</taxon>
        <taxon>Bacilli</taxon>
        <taxon>Bacillales</taxon>
        <taxon>Paenibacillaceae</taxon>
        <taxon>Paenibacillus</taxon>
    </lineage>
</organism>
<proteinExistence type="predicted"/>
<evidence type="ECO:0000313" key="3">
    <source>
        <dbReference type="Proteomes" id="UP000616779"/>
    </source>
</evidence>
<feature type="transmembrane region" description="Helical" evidence="1">
    <location>
        <begin position="7"/>
        <end position="27"/>
    </location>
</feature>
<feature type="transmembrane region" description="Helical" evidence="1">
    <location>
        <begin position="94"/>
        <end position="116"/>
    </location>
</feature>
<feature type="transmembrane region" description="Helical" evidence="1">
    <location>
        <begin position="122"/>
        <end position="146"/>
    </location>
</feature>
<keyword evidence="3" id="KW-1185">Reference proteome</keyword>
<dbReference type="RefSeq" id="WP_171643077.1">
    <property type="nucleotide sequence ID" value="NZ_WHOA01000076.1"/>
</dbReference>
<evidence type="ECO:0000256" key="1">
    <source>
        <dbReference type="SAM" id="Phobius"/>
    </source>
</evidence>